<dbReference type="AlphaFoldDB" id="A0AAD6ZJM1"/>
<evidence type="ECO:0000256" key="1">
    <source>
        <dbReference type="SAM" id="SignalP"/>
    </source>
</evidence>
<evidence type="ECO:0000313" key="3">
    <source>
        <dbReference type="Proteomes" id="UP001218218"/>
    </source>
</evidence>
<dbReference type="EMBL" id="JARIHO010000043">
    <property type="protein sequence ID" value="KAJ7325925.1"/>
    <property type="molecule type" value="Genomic_DNA"/>
</dbReference>
<name>A0AAD6ZJM1_9AGAR</name>
<accession>A0AAD6ZJM1</accession>
<sequence>MMIKFVSFALVAVAELMAVAAANIPRADGPNSLFPSTCSPVITGILSSTSTEFDCLSPIALNDFATLGSKNASLADVKGAVETWLTEFCSVGACSADTLNDIAAKVGAGCSATGDPGAFNSSDFALVREVMCLKDTAANAFCTTESITATNFEANGASPAEMLFGLILASSVVTTPCTECTKARYQAGVKVGITDFQQYTDCGANFTAALNSSVVGVAQTAVAADFKVKYKNSADALAPGGLVLLAVTGLFAVL</sequence>
<keyword evidence="1" id="KW-0732">Signal</keyword>
<proteinExistence type="predicted"/>
<dbReference type="Proteomes" id="UP001218218">
    <property type="component" value="Unassembled WGS sequence"/>
</dbReference>
<organism evidence="2 3">
    <name type="scientific">Mycena albidolilacea</name>
    <dbReference type="NCBI Taxonomy" id="1033008"/>
    <lineage>
        <taxon>Eukaryota</taxon>
        <taxon>Fungi</taxon>
        <taxon>Dikarya</taxon>
        <taxon>Basidiomycota</taxon>
        <taxon>Agaricomycotina</taxon>
        <taxon>Agaricomycetes</taxon>
        <taxon>Agaricomycetidae</taxon>
        <taxon>Agaricales</taxon>
        <taxon>Marasmiineae</taxon>
        <taxon>Mycenaceae</taxon>
        <taxon>Mycena</taxon>
    </lineage>
</organism>
<evidence type="ECO:0000313" key="2">
    <source>
        <dbReference type="EMBL" id="KAJ7325925.1"/>
    </source>
</evidence>
<protein>
    <submittedName>
        <fullName evidence="2">Uncharacterized protein</fullName>
    </submittedName>
</protein>
<feature type="signal peptide" evidence="1">
    <location>
        <begin position="1"/>
        <end position="21"/>
    </location>
</feature>
<reference evidence="2" key="1">
    <citation type="submission" date="2023-03" db="EMBL/GenBank/DDBJ databases">
        <title>Massive genome expansion in bonnet fungi (Mycena s.s.) driven by repeated elements and novel gene families across ecological guilds.</title>
        <authorList>
            <consortium name="Lawrence Berkeley National Laboratory"/>
            <person name="Harder C.B."/>
            <person name="Miyauchi S."/>
            <person name="Viragh M."/>
            <person name="Kuo A."/>
            <person name="Thoen E."/>
            <person name="Andreopoulos B."/>
            <person name="Lu D."/>
            <person name="Skrede I."/>
            <person name="Drula E."/>
            <person name="Henrissat B."/>
            <person name="Morin E."/>
            <person name="Kohler A."/>
            <person name="Barry K."/>
            <person name="LaButti K."/>
            <person name="Morin E."/>
            <person name="Salamov A."/>
            <person name="Lipzen A."/>
            <person name="Mereny Z."/>
            <person name="Hegedus B."/>
            <person name="Baldrian P."/>
            <person name="Stursova M."/>
            <person name="Weitz H."/>
            <person name="Taylor A."/>
            <person name="Grigoriev I.V."/>
            <person name="Nagy L.G."/>
            <person name="Martin F."/>
            <person name="Kauserud H."/>
        </authorList>
    </citation>
    <scope>NUCLEOTIDE SEQUENCE</scope>
    <source>
        <strain evidence="2">CBHHK002</strain>
    </source>
</reference>
<gene>
    <name evidence="2" type="ORF">DFH08DRAFT_1085099</name>
</gene>
<keyword evidence="3" id="KW-1185">Reference proteome</keyword>
<comment type="caution">
    <text evidence="2">The sequence shown here is derived from an EMBL/GenBank/DDBJ whole genome shotgun (WGS) entry which is preliminary data.</text>
</comment>
<feature type="chain" id="PRO_5041955332" evidence="1">
    <location>
        <begin position="22"/>
        <end position="254"/>
    </location>
</feature>